<feature type="compositionally biased region" description="Polar residues" evidence="8">
    <location>
        <begin position="136"/>
        <end position="156"/>
    </location>
</feature>
<comment type="subcellular location">
    <subcellularLocation>
        <location evidence="1">Nucleus</location>
    </subcellularLocation>
</comment>
<feature type="region of interest" description="Disordered" evidence="8">
    <location>
        <begin position="1"/>
        <end position="75"/>
    </location>
</feature>
<dbReference type="Gene3D" id="4.10.240.10">
    <property type="entry name" value="Zn(2)-C6 fungal-type DNA-binding domain"/>
    <property type="match status" value="1"/>
</dbReference>
<evidence type="ECO:0000256" key="2">
    <source>
        <dbReference type="ARBA" id="ARBA00022723"/>
    </source>
</evidence>
<dbReference type="SMART" id="SM00066">
    <property type="entry name" value="GAL4"/>
    <property type="match status" value="1"/>
</dbReference>
<dbReference type="OrthoDB" id="2123952at2759"/>
<name>V5EYE0_KALBG</name>
<feature type="compositionally biased region" description="Basic and acidic residues" evidence="8">
    <location>
        <begin position="289"/>
        <end position="304"/>
    </location>
</feature>
<dbReference type="OMA" id="CKEPSEA"/>
<feature type="domain" description="Zn(2)-C6 fungal-type" evidence="9">
    <location>
        <begin position="73"/>
        <end position="100"/>
    </location>
</feature>
<evidence type="ECO:0000313" key="10">
    <source>
        <dbReference type="EMBL" id="EST08743.1"/>
    </source>
</evidence>
<keyword evidence="2" id="KW-0479">Metal-binding</keyword>
<protein>
    <recommendedName>
        <fullName evidence="9">Zn(2)-C6 fungal-type domain-containing protein</fullName>
    </recommendedName>
</protein>
<feature type="compositionally biased region" description="Acidic residues" evidence="8">
    <location>
        <begin position="259"/>
        <end position="270"/>
    </location>
</feature>
<feature type="region of interest" description="Disordered" evidence="8">
    <location>
        <begin position="224"/>
        <end position="310"/>
    </location>
</feature>
<dbReference type="EMBL" id="KI545857">
    <property type="protein sequence ID" value="EST08743.1"/>
    <property type="molecule type" value="Genomic_DNA"/>
</dbReference>
<dbReference type="PANTHER" id="PTHR31845">
    <property type="entry name" value="FINGER DOMAIN PROTEIN, PUTATIVE-RELATED"/>
    <property type="match status" value="1"/>
</dbReference>
<evidence type="ECO:0000313" key="11">
    <source>
        <dbReference type="Proteomes" id="UP000019377"/>
    </source>
</evidence>
<gene>
    <name evidence="10" type="ORF">PSEUBRA_SCAF15g05706</name>
</gene>
<accession>V5EYE0</accession>
<dbReference type="GO" id="GO:0006351">
    <property type="term" value="P:DNA-templated transcription"/>
    <property type="evidence" value="ECO:0007669"/>
    <property type="project" value="InterPro"/>
</dbReference>
<dbReference type="InterPro" id="IPR051089">
    <property type="entry name" value="prtT"/>
</dbReference>
<dbReference type="InterPro" id="IPR007219">
    <property type="entry name" value="XnlR_reg_dom"/>
</dbReference>
<dbReference type="HOGENOM" id="CLU_348576_0_0_1"/>
<keyword evidence="4" id="KW-0805">Transcription regulation</keyword>
<keyword evidence="6" id="KW-0804">Transcription</keyword>
<keyword evidence="7" id="KW-0539">Nucleus</keyword>
<dbReference type="Pfam" id="PF04082">
    <property type="entry name" value="Fungal_trans"/>
    <property type="match status" value="1"/>
</dbReference>
<dbReference type="eggNOG" id="ENOG502RD55">
    <property type="taxonomic scope" value="Eukaryota"/>
</dbReference>
<dbReference type="CDD" id="cd12148">
    <property type="entry name" value="fungal_TF_MHR"/>
    <property type="match status" value="1"/>
</dbReference>
<dbReference type="GeneID" id="27417581"/>
<feature type="compositionally biased region" description="Basic and acidic residues" evidence="8">
    <location>
        <begin position="33"/>
        <end position="64"/>
    </location>
</feature>
<keyword evidence="5" id="KW-0238">DNA-binding</keyword>
<dbReference type="GO" id="GO:0000976">
    <property type="term" value="F:transcription cis-regulatory region binding"/>
    <property type="evidence" value="ECO:0007669"/>
    <property type="project" value="TreeGrafter"/>
</dbReference>
<keyword evidence="11" id="KW-1185">Reference proteome</keyword>
<dbReference type="PROSITE" id="PS50048">
    <property type="entry name" value="ZN2_CY6_FUNGAL_2"/>
    <property type="match status" value="1"/>
</dbReference>
<evidence type="ECO:0000256" key="8">
    <source>
        <dbReference type="SAM" id="MobiDB-lite"/>
    </source>
</evidence>
<evidence type="ECO:0000256" key="5">
    <source>
        <dbReference type="ARBA" id="ARBA00023125"/>
    </source>
</evidence>
<evidence type="ECO:0000256" key="1">
    <source>
        <dbReference type="ARBA" id="ARBA00004123"/>
    </source>
</evidence>
<evidence type="ECO:0000259" key="9">
    <source>
        <dbReference type="PROSITE" id="PS50048"/>
    </source>
</evidence>
<dbReference type="AlphaFoldDB" id="V5EYE0"/>
<evidence type="ECO:0000256" key="4">
    <source>
        <dbReference type="ARBA" id="ARBA00023015"/>
    </source>
</evidence>
<reference evidence="11" key="1">
    <citation type="journal article" date="2013" name="Genome Announc.">
        <title>Draft genome sequence of Pseudozyma brasiliensis sp. nov. strain GHG001, a high producer of endo-1,4-xylanase isolated from an insect pest of sugarcane.</title>
        <authorList>
            <person name="Oliveira J.V.D.C."/>
            <person name="dos Santos R.A.C."/>
            <person name="Borges T.A."/>
            <person name="Riano-Pachon D.M."/>
            <person name="Goldman G.H."/>
        </authorList>
    </citation>
    <scope>NUCLEOTIDE SEQUENCE [LARGE SCALE GENOMIC DNA]</scope>
    <source>
        <strain evidence="11">GHG001</strain>
    </source>
</reference>
<feature type="compositionally biased region" description="Polar residues" evidence="8">
    <location>
        <begin position="105"/>
        <end position="115"/>
    </location>
</feature>
<dbReference type="CDD" id="cd00067">
    <property type="entry name" value="GAL4"/>
    <property type="match status" value="1"/>
</dbReference>
<dbReference type="GO" id="GO:0005634">
    <property type="term" value="C:nucleus"/>
    <property type="evidence" value="ECO:0007669"/>
    <property type="project" value="UniProtKB-SubCell"/>
</dbReference>
<dbReference type="GO" id="GO:0000981">
    <property type="term" value="F:DNA-binding transcription factor activity, RNA polymerase II-specific"/>
    <property type="evidence" value="ECO:0007669"/>
    <property type="project" value="InterPro"/>
</dbReference>
<evidence type="ECO:0000256" key="6">
    <source>
        <dbReference type="ARBA" id="ARBA00023163"/>
    </source>
</evidence>
<dbReference type="InterPro" id="IPR001138">
    <property type="entry name" value="Zn2Cys6_DnaBD"/>
</dbReference>
<dbReference type="SUPFAM" id="SSF57701">
    <property type="entry name" value="Zn2/Cys6 DNA-binding domain"/>
    <property type="match status" value="1"/>
</dbReference>
<proteinExistence type="predicted"/>
<evidence type="ECO:0000256" key="3">
    <source>
        <dbReference type="ARBA" id="ARBA00022833"/>
    </source>
</evidence>
<sequence>MSEAKPPQKGSVLSNIDNPADAPSPPAIPPDQGRSHSPDEKMLPNDSKDGADLHNNSKDTEPEAKKRKRSQRACIRCRGQKLKCDGVFPCARCLKLKLVCKEPSEATSGTPNSNRAHPDDREGKPNSGSFSSSGSTRPQSQASMHLTVSGLPSHSTGPPPFGSAGSDGAFMGHVRATNHMHPNAHHRDNFSQRPPSDRFGYSLPDAVRRIDNLERTVSRLVDKVEGQSSSFDRGDRPSTSRSGVSPGKPERKRPRADSPDDSDAEVDELQDGASEASIPLQALSQQDRLSSRERPTTAIEERFAPTRASNDTIAPLSASSVVTGHSFSNGGARYGPGNNPIEAGFITIEMGQMLLEVFLTYCHVFAPFLDLEDKTSVASLSASDPFLLSVILAVGALYQESHAKGDPTIRSEIQGGLASYALSQLGTQLCSPEPTISTVQAILLIAYWPQAFPGTPDEKLLASHASDLLQSVAQSAQVAALTGDRAAAVLSSRLPTTWTALKAFESLAAIDTGKGMELTDHDLVLSKAPRPPRSSIPAPYLVRAVSVLKELQMWLGEISCNSPLPLAELPPPTVRTNLTHDWDRFKYLQSQLFDLEKRWLASETDCSRLERIVGLVDRWTLQIYLAAVALKSADLGRPSKAGNGYDARYEEESARFVAAYQHDIRQACQVLMDIFTDPEISGALLYAPGYLLRRFGQAAVASSLIVDFHDAEMTRSAQELIYLCSKRFDQLGQIDFSPFAAQLSWFVKSSYEKVGGRSTRGERDASLEASAPSSLSAIDRRRWLGGDLFTIFFGVGLALDSAHNAPHAF</sequence>
<feature type="region of interest" description="Disordered" evidence="8">
    <location>
        <begin position="103"/>
        <end position="202"/>
    </location>
</feature>
<evidence type="ECO:0000256" key="7">
    <source>
        <dbReference type="ARBA" id="ARBA00023242"/>
    </source>
</evidence>
<dbReference type="PANTHER" id="PTHR31845:SF34">
    <property type="entry name" value="TRANSCRIPTIONAL ACTIVATOR OF PROTEASES PRTT"/>
    <property type="match status" value="1"/>
</dbReference>
<dbReference type="InterPro" id="IPR036864">
    <property type="entry name" value="Zn2-C6_fun-type_DNA-bd_sf"/>
</dbReference>
<keyword evidence="3" id="KW-0862">Zinc</keyword>
<organism evidence="10 11">
    <name type="scientific">Kalmanozyma brasiliensis (strain GHG001)</name>
    <name type="common">Yeast</name>
    <name type="synonym">Pseudozyma brasiliensis</name>
    <dbReference type="NCBI Taxonomy" id="1365824"/>
    <lineage>
        <taxon>Eukaryota</taxon>
        <taxon>Fungi</taxon>
        <taxon>Dikarya</taxon>
        <taxon>Basidiomycota</taxon>
        <taxon>Ustilaginomycotina</taxon>
        <taxon>Ustilaginomycetes</taxon>
        <taxon>Ustilaginales</taxon>
        <taxon>Ustilaginaceae</taxon>
        <taxon>Kalmanozyma</taxon>
    </lineage>
</organism>
<dbReference type="RefSeq" id="XP_016293732.1">
    <property type="nucleotide sequence ID" value="XM_016434971.1"/>
</dbReference>
<dbReference type="Proteomes" id="UP000019377">
    <property type="component" value="Unassembled WGS sequence"/>
</dbReference>
<dbReference type="GO" id="GO:0008270">
    <property type="term" value="F:zinc ion binding"/>
    <property type="evidence" value="ECO:0007669"/>
    <property type="project" value="InterPro"/>
</dbReference>
<dbReference type="PROSITE" id="PS00463">
    <property type="entry name" value="ZN2_CY6_FUNGAL_1"/>
    <property type="match status" value="1"/>
</dbReference>
<dbReference type="STRING" id="1365824.V5EYE0"/>
<dbReference type="Pfam" id="PF00172">
    <property type="entry name" value="Zn_clus"/>
    <property type="match status" value="1"/>
</dbReference>